<dbReference type="RefSeq" id="WP_165757633.1">
    <property type="nucleotide sequence ID" value="NZ_MVHP01000071.1"/>
</dbReference>
<evidence type="ECO:0000313" key="3">
    <source>
        <dbReference type="Proteomes" id="UP000192772"/>
    </source>
</evidence>
<protein>
    <recommendedName>
        <fullName evidence="1">DUF222 domain-containing protein</fullName>
    </recommendedName>
</protein>
<sequence>MFGSELRSVEEADLVAEIQACTRAEAQAAARRLAAVGELAARATEPDDDERQQWLVDLWACAAAEVSAAMGISHHRAKQQLAIGLSLRERLPKVAALFSAGAISAALVSTITWRTHLVISAELAARIDAAIAEHARGWGALSQQRLELAIDAIVETHDPDARRRFHEAARNCDVQIGKPDDATGTASVYGRLTAPDAALLQQRILQLSTSVCEADPRSAGQRRAAALGAIAAGADQLACHCNSPQCPRAGAPDPRATAIVIHAITT</sequence>
<dbReference type="AlphaFoldDB" id="A0A1X0CDQ1"/>
<name>A0A1X0CDQ1_9MYCO</name>
<evidence type="ECO:0000313" key="2">
    <source>
        <dbReference type="EMBL" id="ORA58287.1"/>
    </source>
</evidence>
<gene>
    <name evidence="2" type="ORF">BST23_25545</name>
</gene>
<organism evidence="2 3">
    <name type="scientific">Mycolicibacterium elephantis</name>
    <dbReference type="NCBI Taxonomy" id="81858"/>
    <lineage>
        <taxon>Bacteria</taxon>
        <taxon>Bacillati</taxon>
        <taxon>Actinomycetota</taxon>
        <taxon>Actinomycetes</taxon>
        <taxon>Mycobacteriales</taxon>
        <taxon>Mycobacteriaceae</taxon>
        <taxon>Mycolicibacterium</taxon>
    </lineage>
</organism>
<accession>A0A1X0CDQ1</accession>
<feature type="domain" description="DUF222" evidence="1">
    <location>
        <begin position="22"/>
        <end position="263"/>
    </location>
</feature>
<proteinExistence type="predicted"/>
<reference evidence="2 3" key="1">
    <citation type="submission" date="2017-02" db="EMBL/GenBank/DDBJ databases">
        <title>The new phylogeny of genus Mycobacterium.</title>
        <authorList>
            <person name="Tortoli E."/>
            <person name="Trovato A."/>
            <person name="Cirillo D.M."/>
        </authorList>
    </citation>
    <scope>NUCLEOTIDE SEQUENCE [LARGE SCALE GENOMIC DNA]</scope>
    <source>
        <strain evidence="2 3">FI-09383</strain>
    </source>
</reference>
<dbReference type="Proteomes" id="UP000192772">
    <property type="component" value="Unassembled WGS sequence"/>
</dbReference>
<evidence type="ECO:0000259" key="1">
    <source>
        <dbReference type="Pfam" id="PF02720"/>
    </source>
</evidence>
<dbReference type="InterPro" id="IPR003870">
    <property type="entry name" value="DUF222"/>
</dbReference>
<dbReference type="EMBL" id="MVHP01000071">
    <property type="protein sequence ID" value="ORA58287.1"/>
    <property type="molecule type" value="Genomic_DNA"/>
</dbReference>
<dbReference type="STRING" id="81858.BST23_25545"/>
<dbReference type="Pfam" id="PF02720">
    <property type="entry name" value="DUF222"/>
    <property type="match status" value="1"/>
</dbReference>
<comment type="caution">
    <text evidence="2">The sequence shown here is derived from an EMBL/GenBank/DDBJ whole genome shotgun (WGS) entry which is preliminary data.</text>
</comment>